<accession>A0A5P8WEH7</accession>
<feature type="domain" description="NB-ARC" evidence="1">
    <location>
        <begin position="147"/>
        <end position="236"/>
    </location>
</feature>
<dbReference type="InterPro" id="IPR002182">
    <property type="entry name" value="NB-ARC"/>
</dbReference>
<evidence type="ECO:0000259" key="1">
    <source>
        <dbReference type="Pfam" id="PF00931"/>
    </source>
</evidence>
<dbReference type="GO" id="GO:0043531">
    <property type="term" value="F:ADP binding"/>
    <property type="evidence" value="ECO:0007669"/>
    <property type="project" value="InterPro"/>
</dbReference>
<evidence type="ECO:0000259" key="2">
    <source>
        <dbReference type="Pfam" id="PF26355"/>
    </source>
</evidence>
<gene>
    <name evidence="3" type="ORF">GXM_08662</name>
</gene>
<proteinExistence type="predicted"/>
<dbReference type="Pfam" id="PF26355">
    <property type="entry name" value="HTH_VMAP-M9"/>
    <property type="match status" value="1"/>
</dbReference>
<dbReference type="SUPFAM" id="SSF52540">
    <property type="entry name" value="P-loop containing nucleoside triphosphate hydrolases"/>
    <property type="match status" value="1"/>
</dbReference>
<feature type="domain" description="vWA-MoxR associated protein N-terminal HTH" evidence="2">
    <location>
        <begin position="11"/>
        <end position="94"/>
    </location>
</feature>
<keyword evidence="4" id="KW-1185">Reference proteome</keyword>
<dbReference type="KEGG" id="nsh:GXM_08662"/>
<name>A0A5P8WEH7_9NOSO</name>
<protein>
    <submittedName>
        <fullName evidence="3">NACHT domain-containing protein</fullName>
    </submittedName>
</protein>
<dbReference type="Gene3D" id="3.40.50.300">
    <property type="entry name" value="P-loop containing nucleotide triphosphate hydrolases"/>
    <property type="match status" value="1"/>
</dbReference>
<evidence type="ECO:0000313" key="4">
    <source>
        <dbReference type="Proteomes" id="UP000326678"/>
    </source>
</evidence>
<dbReference type="AlphaFoldDB" id="A0A5P8WEH7"/>
<dbReference type="Pfam" id="PF00931">
    <property type="entry name" value="NB-ARC"/>
    <property type="match status" value="1"/>
</dbReference>
<dbReference type="Proteomes" id="UP000326678">
    <property type="component" value="Chromosome Gxm2"/>
</dbReference>
<dbReference type="InterPro" id="IPR058651">
    <property type="entry name" value="HTH_VMAP-M9"/>
</dbReference>
<evidence type="ECO:0000313" key="3">
    <source>
        <dbReference type="EMBL" id="QFS51168.1"/>
    </source>
</evidence>
<organism evidence="3 4">
    <name type="scientific">Nostoc sphaeroides CCNUC1</name>
    <dbReference type="NCBI Taxonomy" id="2653204"/>
    <lineage>
        <taxon>Bacteria</taxon>
        <taxon>Bacillati</taxon>
        <taxon>Cyanobacteriota</taxon>
        <taxon>Cyanophyceae</taxon>
        <taxon>Nostocales</taxon>
        <taxon>Nostocaceae</taxon>
        <taxon>Nostoc</taxon>
    </lineage>
</organism>
<sequence length="479" mass="55179">MVASNNLDLIDIEEVVKFVEEQVLQHTGSRLSGAEKLIIKGSWGGKDYTDIARESEYNTYYLQQKVGPRLWLMLSEALGGVKVKKTHFKEILLKQIKKHYVQLEASKLNSDSLVGKTKFYGEFPKLTSFCGREEELNCLKKQIRLFNQRCITLIGVGGIGKTYFAAKLVEEIIFENPSLYDYVVWKQADNCSSIEQLINELIEVFNIEKSTNKSLNYRISLISKHLSLYRCLLVIDSFEKLASSESLKKRIAYEKFFIELAKEQKYSCTIVTSQIPLKEFTHVTTNLPFLYWKLEGLDSSAAMQMLYEKGLSGDECKKLIEIYRGNPSELEAVAEKIHRFFGGNIESFFEYRTTVISSRFQAMLHKQFEPNGFLNNLQKKILIYLAKELEEDSTPIPFTKLIDDLKEQLGLQLSVFEIMADIDILEQRSLVERNNDPDKKETRYTLQPVIKKYILIDPLGLIDEKSNKPKISTQTVNIL</sequence>
<dbReference type="InterPro" id="IPR027417">
    <property type="entry name" value="P-loop_NTPase"/>
</dbReference>
<reference evidence="3 4" key="1">
    <citation type="submission" date="2019-10" db="EMBL/GenBank/DDBJ databases">
        <title>Genomic and transcriptomic insights into the perfect genentic adaptation of a filamentous nitrogen-fixing cyanobacterium to rice fields.</title>
        <authorList>
            <person name="Chen Z."/>
        </authorList>
    </citation>
    <scope>NUCLEOTIDE SEQUENCE [LARGE SCALE GENOMIC DNA]</scope>
    <source>
        <strain evidence="3">CCNUC1</strain>
    </source>
</reference>
<dbReference type="RefSeq" id="WP_152591829.1">
    <property type="nucleotide sequence ID" value="NZ_CP045227.1"/>
</dbReference>
<dbReference type="EMBL" id="CP045227">
    <property type="protein sequence ID" value="QFS51168.1"/>
    <property type="molecule type" value="Genomic_DNA"/>
</dbReference>